<comment type="caution">
    <text evidence="2">The sequence shown here is derived from an EMBL/GenBank/DDBJ whole genome shotgun (WGS) entry which is preliminary data.</text>
</comment>
<feature type="region of interest" description="Disordered" evidence="1">
    <location>
        <begin position="1"/>
        <end position="90"/>
    </location>
</feature>
<name>A0ABR3LBK8_9TELE</name>
<organism evidence="2 3">
    <name type="scientific">Cirrhinus molitorella</name>
    <name type="common">mud carp</name>
    <dbReference type="NCBI Taxonomy" id="172907"/>
    <lineage>
        <taxon>Eukaryota</taxon>
        <taxon>Metazoa</taxon>
        <taxon>Chordata</taxon>
        <taxon>Craniata</taxon>
        <taxon>Vertebrata</taxon>
        <taxon>Euteleostomi</taxon>
        <taxon>Actinopterygii</taxon>
        <taxon>Neopterygii</taxon>
        <taxon>Teleostei</taxon>
        <taxon>Ostariophysi</taxon>
        <taxon>Cypriniformes</taxon>
        <taxon>Cyprinidae</taxon>
        <taxon>Labeoninae</taxon>
        <taxon>Labeonini</taxon>
        <taxon>Cirrhinus</taxon>
    </lineage>
</organism>
<gene>
    <name evidence="2" type="ORF">QQF64_022387</name>
</gene>
<dbReference type="EMBL" id="JAYMGO010000024">
    <property type="protein sequence ID" value="KAL1249069.1"/>
    <property type="molecule type" value="Genomic_DNA"/>
</dbReference>
<reference evidence="2 3" key="1">
    <citation type="submission" date="2023-09" db="EMBL/GenBank/DDBJ databases">
        <authorList>
            <person name="Wang M."/>
        </authorList>
    </citation>
    <scope>NUCLEOTIDE SEQUENCE [LARGE SCALE GENOMIC DNA]</scope>
    <source>
        <strain evidence="2">GT-2023</strain>
        <tissue evidence="2">Liver</tissue>
    </source>
</reference>
<protein>
    <submittedName>
        <fullName evidence="2">Uncharacterized protein</fullName>
    </submittedName>
</protein>
<accession>A0ABR3LBK8</accession>
<evidence type="ECO:0000256" key="1">
    <source>
        <dbReference type="SAM" id="MobiDB-lite"/>
    </source>
</evidence>
<proteinExistence type="predicted"/>
<evidence type="ECO:0000313" key="3">
    <source>
        <dbReference type="Proteomes" id="UP001558613"/>
    </source>
</evidence>
<feature type="compositionally biased region" description="Low complexity" evidence="1">
    <location>
        <begin position="27"/>
        <end position="40"/>
    </location>
</feature>
<evidence type="ECO:0000313" key="2">
    <source>
        <dbReference type="EMBL" id="KAL1249069.1"/>
    </source>
</evidence>
<sequence>MLQWSESETWGGMEGQVHVEDPGTGAGQAEQGARAELAGQEEPRTTTVEQEPSRAEQMGQEPTREEQTEQDPIKAEQEDLKHRQGHKGEVRVFTADVVGCDRQG</sequence>
<keyword evidence="3" id="KW-1185">Reference proteome</keyword>
<dbReference type="Proteomes" id="UP001558613">
    <property type="component" value="Unassembled WGS sequence"/>
</dbReference>
<feature type="compositionally biased region" description="Basic and acidic residues" evidence="1">
    <location>
        <begin position="62"/>
        <end position="90"/>
    </location>
</feature>